<dbReference type="PANTHER" id="PTHR10328:SF3">
    <property type="entry name" value="PROTEIN MAX"/>
    <property type="match status" value="1"/>
</dbReference>
<dbReference type="GO" id="GO:0003677">
    <property type="term" value="F:DNA binding"/>
    <property type="evidence" value="ECO:0007669"/>
    <property type="project" value="UniProtKB-KW"/>
</dbReference>
<dbReference type="CDD" id="cd11406">
    <property type="entry name" value="bHLHzip_Max"/>
    <property type="match status" value="1"/>
</dbReference>
<evidence type="ECO:0000256" key="6">
    <source>
        <dbReference type="ARBA" id="ARBA00023242"/>
    </source>
</evidence>
<evidence type="ECO:0000256" key="2">
    <source>
        <dbReference type="ARBA" id="ARBA00023015"/>
    </source>
</evidence>
<reference evidence="10" key="1">
    <citation type="submission" date="2014-07" db="EMBL/GenBank/DDBJ databases">
        <authorList>
            <person name="Martin A.A"/>
            <person name="De Silva N."/>
        </authorList>
    </citation>
    <scope>NUCLEOTIDE SEQUENCE</scope>
</reference>
<keyword evidence="4" id="KW-0010">Activator</keyword>
<proteinExistence type="inferred from homology"/>
<dbReference type="PANTHER" id="PTHR10328">
    <property type="entry name" value="PROTEIN MAX MYC-ASSOCIATED FACTOR X"/>
    <property type="match status" value="1"/>
</dbReference>
<organism evidence="10 11">
    <name type="scientific">Strongyloides venezuelensis</name>
    <name type="common">Threadworm</name>
    <dbReference type="NCBI Taxonomy" id="75913"/>
    <lineage>
        <taxon>Eukaryota</taxon>
        <taxon>Metazoa</taxon>
        <taxon>Ecdysozoa</taxon>
        <taxon>Nematoda</taxon>
        <taxon>Chromadorea</taxon>
        <taxon>Rhabditida</taxon>
        <taxon>Tylenchina</taxon>
        <taxon>Panagrolaimomorpha</taxon>
        <taxon>Strongyloidoidea</taxon>
        <taxon>Strongyloididae</taxon>
        <taxon>Strongyloides</taxon>
    </lineage>
</organism>
<keyword evidence="5" id="KW-0804">Transcription</keyword>
<reference evidence="11" key="2">
    <citation type="submission" date="2015-08" db="UniProtKB">
        <authorList>
            <consortium name="WormBaseParasite"/>
        </authorList>
    </citation>
    <scope>IDENTIFICATION</scope>
</reference>
<dbReference type="InterPro" id="IPR011598">
    <property type="entry name" value="bHLH_dom"/>
</dbReference>
<feature type="region of interest" description="Disordered" evidence="8">
    <location>
        <begin position="1"/>
        <end position="67"/>
    </location>
</feature>
<feature type="compositionally biased region" description="Basic and acidic residues" evidence="8">
    <location>
        <begin position="19"/>
        <end position="36"/>
    </location>
</feature>
<dbReference type="GO" id="GO:0003700">
    <property type="term" value="F:DNA-binding transcription factor activity"/>
    <property type="evidence" value="ECO:0007669"/>
    <property type="project" value="TreeGrafter"/>
</dbReference>
<keyword evidence="3" id="KW-0238">DNA-binding</keyword>
<name>A0A0K0FIV5_STRVS</name>
<dbReference type="GO" id="GO:0045944">
    <property type="term" value="P:positive regulation of transcription by RNA polymerase II"/>
    <property type="evidence" value="ECO:0007669"/>
    <property type="project" value="TreeGrafter"/>
</dbReference>
<dbReference type="GO" id="GO:0046983">
    <property type="term" value="F:protein dimerization activity"/>
    <property type="evidence" value="ECO:0007669"/>
    <property type="project" value="InterPro"/>
</dbReference>
<dbReference type="SUPFAM" id="SSF47459">
    <property type="entry name" value="HLH, helix-loop-helix DNA-binding domain"/>
    <property type="match status" value="1"/>
</dbReference>
<dbReference type="Gene3D" id="4.10.280.10">
    <property type="entry name" value="Helix-loop-helix DNA-binding domain"/>
    <property type="match status" value="1"/>
</dbReference>
<evidence type="ECO:0000256" key="3">
    <source>
        <dbReference type="ARBA" id="ARBA00023125"/>
    </source>
</evidence>
<evidence type="ECO:0000256" key="5">
    <source>
        <dbReference type="ARBA" id="ARBA00023163"/>
    </source>
</evidence>
<dbReference type="GO" id="GO:0090575">
    <property type="term" value="C:RNA polymerase II transcription regulator complex"/>
    <property type="evidence" value="ECO:0007669"/>
    <property type="project" value="TreeGrafter"/>
</dbReference>
<evidence type="ECO:0000313" key="11">
    <source>
        <dbReference type="WBParaSite" id="SVE_0882600.1"/>
    </source>
</evidence>
<comment type="similarity">
    <text evidence="1">Belongs to the MAX family.</text>
</comment>
<feature type="coiled-coil region" evidence="7">
    <location>
        <begin position="102"/>
        <end position="129"/>
    </location>
</feature>
<feature type="domain" description="BHLH" evidence="9">
    <location>
        <begin position="54"/>
        <end position="105"/>
    </location>
</feature>
<dbReference type="Pfam" id="PF00010">
    <property type="entry name" value="HLH"/>
    <property type="match status" value="1"/>
</dbReference>
<dbReference type="SMART" id="SM00353">
    <property type="entry name" value="HLH"/>
    <property type="match status" value="1"/>
</dbReference>
<evidence type="ECO:0000256" key="1">
    <source>
        <dbReference type="ARBA" id="ARBA00007628"/>
    </source>
</evidence>
<dbReference type="WBParaSite" id="SVE_0882600.1">
    <property type="protein sequence ID" value="SVE_0882600.1"/>
    <property type="gene ID" value="SVE_0882600"/>
</dbReference>
<dbReference type="STRING" id="75913.A0A0K0FIV5"/>
<evidence type="ECO:0000259" key="9">
    <source>
        <dbReference type="PROSITE" id="PS50888"/>
    </source>
</evidence>
<evidence type="ECO:0000313" key="10">
    <source>
        <dbReference type="Proteomes" id="UP000035680"/>
    </source>
</evidence>
<accession>A0A0K0FIV5</accession>
<keyword evidence="2" id="KW-0805">Transcription regulation</keyword>
<dbReference type="AlphaFoldDB" id="A0A0K0FIV5"/>
<evidence type="ECO:0000256" key="8">
    <source>
        <dbReference type="SAM" id="MobiDB-lite"/>
    </source>
</evidence>
<keyword evidence="7" id="KW-0175">Coiled coil</keyword>
<evidence type="ECO:0000256" key="4">
    <source>
        <dbReference type="ARBA" id="ARBA00023159"/>
    </source>
</evidence>
<dbReference type="Proteomes" id="UP000035680">
    <property type="component" value="Unassembled WGS sequence"/>
</dbReference>
<dbReference type="PROSITE" id="PS50888">
    <property type="entry name" value="BHLH"/>
    <property type="match status" value="1"/>
</dbReference>
<feature type="compositionally biased region" description="Basic and acidic residues" evidence="8">
    <location>
        <begin position="52"/>
        <end position="67"/>
    </location>
</feature>
<dbReference type="FunFam" id="4.10.280.10:FF:000019">
    <property type="entry name" value="Myc proto-oncogene protein"/>
    <property type="match status" value="1"/>
</dbReference>
<feature type="compositionally biased region" description="Polar residues" evidence="8">
    <location>
        <begin position="1"/>
        <end position="13"/>
    </location>
</feature>
<evidence type="ECO:0000256" key="7">
    <source>
        <dbReference type="SAM" id="Coils"/>
    </source>
</evidence>
<protein>
    <submittedName>
        <fullName evidence="11">Protein max (inferred by orthology to a human protein)</fullName>
    </submittedName>
</protein>
<keyword evidence="10" id="KW-1185">Reference proteome</keyword>
<keyword evidence="6" id="KW-0539">Nucleus</keyword>
<dbReference type="InterPro" id="IPR036638">
    <property type="entry name" value="HLH_DNA-bd_sf"/>
</dbReference>
<sequence length="294" mass="33092">MSPNFAASGISSPSRKRKNETEIGHVGNEKISKDEGDFSDEDNQLTSSPSMDEGRRAHHNELERRRRDHIKDHFMTLKNSVPLLEGEKSSRAIILKRAVDYILILQSKIKEQQMEIEDLKRHNESLHKSMKICAANEVLSSLVSTNAQTINYRPIMQSTQIMKEDTSSVGINASNNHIYNFQSTSQQPSDSLKGISYNIPLQNTSRDVSFNNITPISTSNPLQSLTNNFNQLFNINNNVGDQFRLLNLQNNIGKICQTPSVTSVLTPTDMDLQTRILANTLALREQKYAATISM</sequence>